<feature type="transmembrane region" description="Helical" evidence="1">
    <location>
        <begin position="223"/>
        <end position="241"/>
    </location>
</feature>
<dbReference type="Proteomes" id="UP001234989">
    <property type="component" value="Chromosome 1"/>
</dbReference>
<reference evidence="2" key="1">
    <citation type="submission" date="2023-08" db="EMBL/GenBank/DDBJ databases">
        <title>A de novo genome assembly of Solanum verrucosum Schlechtendal, a Mexican diploid species geographically isolated from the other diploid A-genome species in potato relatives.</title>
        <authorList>
            <person name="Hosaka K."/>
        </authorList>
    </citation>
    <scope>NUCLEOTIDE SEQUENCE</scope>
    <source>
        <tissue evidence="2">Young leaves</tissue>
    </source>
</reference>
<keyword evidence="1" id="KW-0812">Transmembrane</keyword>
<accession>A0AAF0PNL5</accession>
<keyword evidence="1" id="KW-1133">Transmembrane helix</keyword>
<keyword evidence="3" id="KW-1185">Reference proteome</keyword>
<gene>
    <name evidence="2" type="ORF">MTR67_001634</name>
</gene>
<name>A0AAF0PNL5_SOLVR</name>
<protein>
    <submittedName>
        <fullName evidence="2">Uncharacterized protein</fullName>
    </submittedName>
</protein>
<sequence>MFFDDPIDEVSFVYRFLTLITGQWIILLTVRSCLSICVEVSLVKSFVSIEIFDSIIFPNGSFVFVKTIDVWKFLKHDIILHWASTKWGFKSYLCGISSDLLYVAGSYRVIDSSFHRVAWSVNFVLRPHGDWRGIGFGNFEVWFFPSLVHPVSLPFYRLRLHCNLDITRQWQGSCAIFFGISSDLSYVMCRSCGYTVMALTKWGFSLVYGISSDYLSGLGFARFAFYYSLLSVLVAIGYKALNYSFHGVAVRWVLQSHNSSFMERHDLEIPKFGFSVCPFLVHPVSLIFWSLHCNLDITRHCQGSYAILFGTALSISPSTGKGSYAISYGISSDLPYMSWFRSLHFNCSFLLVLVVVGSFKIRKVFL</sequence>
<feature type="transmembrane region" description="Helical" evidence="1">
    <location>
        <begin position="343"/>
        <end position="361"/>
    </location>
</feature>
<evidence type="ECO:0000313" key="3">
    <source>
        <dbReference type="Proteomes" id="UP001234989"/>
    </source>
</evidence>
<keyword evidence="1" id="KW-0472">Membrane</keyword>
<evidence type="ECO:0000313" key="2">
    <source>
        <dbReference type="EMBL" id="WMV08249.1"/>
    </source>
</evidence>
<dbReference type="EMBL" id="CP133612">
    <property type="protein sequence ID" value="WMV08249.1"/>
    <property type="molecule type" value="Genomic_DNA"/>
</dbReference>
<proteinExistence type="predicted"/>
<dbReference type="AlphaFoldDB" id="A0AAF0PNL5"/>
<evidence type="ECO:0000256" key="1">
    <source>
        <dbReference type="SAM" id="Phobius"/>
    </source>
</evidence>
<organism evidence="2 3">
    <name type="scientific">Solanum verrucosum</name>
    <dbReference type="NCBI Taxonomy" id="315347"/>
    <lineage>
        <taxon>Eukaryota</taxon>
        <taxon>Viridiplantae</taxon>
        <taxon>Streptophyta</taxon>
        <taxon>Embryophyta</taxon>
        <taxon>Tracheophyta</taxon>
        <taxon>Spermatophyta</taxon>
        <taxon>Magnoliopsida</taxon>
        <taxon>eudicotyledons</taxon>
        <taxon>Gunneridae</taxon>
        <taxon>Pentapetalae</taxon>
        <taxon>asterids</taxon>
        <taxon>lamiids</taxon>
        <taxon>Solanales</taxon>
        <taxon>Solanaceae</taxon>
        <taxon>Solanoideae</taxon>
        <taxon>Solaneae</taxon>
        <taxon>Solanum</taxon>
    </lineage>
</organism>